<dbReference type="GO" id="GO:0006352">
    <property type="term" value="P:DNA-templated transcription initiation"/>
    <property type="evidence" value="ECO:0007669"/>
    <property type="project" value="InterPro"/>
</dbReference>
<proteinExistence type="predicted"/>
<accession>A0A8T4LCX2</accession>
<evidence type="ECO:0000313" key="3">
    <source>
        <dbReference type="Proteomes" id="UP000675968"/>
    </source>
</evidence>
<gene>
    <name evidence="2" type="ORF">J4215_01220</name>
</gene>
<dbReference type="AlphaFoldDB" id="A0A8T4LCX2"/>
<dbReference type="InterPro" id="IPR050813">
    <property type="entry name" value="Sigma-70_Factor"/>
</dbReference>
<evidence type="ECO:0000259" key="1">
    <source>
        <dbReference type="Pfam" id="PF04542"/>
    </source>
</evidence>
<dbReference type="InterPro" id="IPR007627">
    <property type="entry name" value="RNA_pol_sigma70_r2"/>
</dbReference>
<protein>
    <submittedName>
        <fullName evidence="2">Sigma-70 family RNA polymerase sigma factor</fullName>
    </submittedName>
</protein>
<dbReference type="InterPro" id="IPR013325">
    <property type="entry name" value="RNA_pol_sigma_r2"/>
</dbReference>
<sequence length="327" mass="37355">MPKPRKNRSIPRLSSAEHAERNKQVLNIHENVRAIAAIFVTKHGGLKAIEQQYGLTFDDLIQIGNLGAMEAASTWDPGKGSSFLTFASRRIEGAIQDHIRKYGTLVHVSRTFHRQLNSGKLQKLEQEIAETTPGTSVHKRLVRERAGLLGQRQTQTVKSISFQNEQAPRPVDRNELRSLKQYFLRRLKQFPRHEQLCFILSYLHPTPSEIQRFVHEKPLFLSARNAFTSRPTDRVFNLDLNLLSPTMPPKTIGRILGLSEIRVYQIRIKIGSAIFADPRTLKAFGLEDTEGKYPAIAQVLAHKKKFTDSDYNRIGKMLEELFQPLEN</sequence>
<dbReference type="Gene3D" id="1.10.1740.10">
    <property type="match status" value="1"/>
</dbReference>
<dbReference type="Proteomes" id="UP000675968">
    <property type="component" value="Unassembled WGS sequence"/>
</dbReference>
<dbReference type="PANTHER" id="PTHR30376">
    <property type="entry name" value="SIGMA FACTOR RPOH HEAT SHOCK RELATED"/>
    <property type="match status" value="1"/>
</dbReference>
<dbReference type="NCBIfam" id="TIGR02937">
    <property type="entry name" value="sigma70-ECF"/>
    <property type="match status" value="1"/>
</dbReference>
<comment type="caution">
    <text evidence="2">The sequence shown here is derived from an EMBL/GenBank/DDBJ whole genome shotgun (WGS) entry which is preliminary data.</text>
</comment>
<dbReference type="SUPFAM" id="SSF88946">
    <property type="entry name" value="Sigma2 domain of RNA polymerase sigma factors"/>
    <property type="match status" value="1"/>
</dbReference>
<organism evidence="2 3">
    <name type="scientific">Candidatus Iainarchaeum sp</name>
    <dbReference type="NCBI Taxonomy" id="3101447"/>
    <lineage>
        <taxon>Archaea</taxon>
        <taxon>Candidatus Iainarchaeota</taxon>
        <taxon>Candidatus Iainarchaeia</taxon>
        <taxon>Candidatus Iainarchaeales</taxon>
        <taxon>Candidatus Iainarchaeaceae</taxon>
        <taxon>Candidatus Iainarchaeum</taxon>
    </lineage>
</organism>
<reference evidence="2" key="2">
    <citation type="submission" date="2021-05" db="EMBL/GenBank/DDBJ databases">
        <title>Protein family content uncovers lineage relationships and bacterial pathway maintenance mechanisms in DPANN archaea.</title>
        <authorList>
            <person name="Castelle C.J."/>
            <person name="Meheust R."/>
            <person name="Jaffe A.L."/>
            <person name="Seitz K."/>
            <person name="Gong X."/>
            <person name="Baker B.J."/>
            <person name="Banfield J.F."/>
        </authorList>
    </citation>
    <scope>NUCLEOTIDE SEQUENCE</scope>
    <source>
        <strain evidence="2">RIFCSPLOWO2_01_FULL_AR10_48_17</strain>
    </source>
</reference>
<dbReference type="GO" id="GO:0003700">
    <property type="term" value="F:DNA-binding transcription factor activity"/>
    <property type="evidence" value="ECO:0007669"/>
    <property type="project" value="InterPro"/>
</dbReference>
<evidence type="ECO:0000313" key="2">
    <source>
        <dbReference type="EMBL" id="MBS3061185.1"/>
    </source>
</evidence>
<dbReference type="PANTHER" id="PTHR30376:SF3">
    <property type="entry name" value="RNA POLYMERASE SIGMA FACTOR RPOH"/>
    <property type="match status" value="1"/>
</dbReference>
<feature type="domain" description="RNA polymerase sigma-70 region 2" evidence="1">
    <location>
        <begin position="53"/>
        <end position="102"/>
    </location>
</feature>
<reference evidence="2" key="1">
    <citation type="submission" date="2021-03" db="EMBL/GenBank/DDBJ databases">
        <authorList>
            <person name="Jaffe A."/>
        </authorList>
    </citation>
    <scope>NUCLEOTIDE SEQUENCE</scope>
    <source>
        <strain evidence="2">RIFCSPLOWO2_01_FULL_AR10_48_17</strain>
    </source>
</reference>
<dbReference type="InterPro" id="IPR014284">
    <property type="entry name" value="RNA_pol_sigma-70_dom"/>
</dbReference>
<dbReference type="EMBL" id="JAGVWC010000008">
    <property type="protein sequence ID" value="MBS3061185.1"/>
    <property type="molecule type" value="Genomic_DNA"/>
</dbReference>
<name>A0A8T4LCX2_9ARCH</name>
<dbReference type="Pfam" id="PF04542">
    <property type="entry name" value="Sigma70_r2"/>
    <property type="match status" value="1"/>
</dbReference>